<protein>
    <submittedName>
        <fullName evidence="1">Transcriptional regulator</fullName>
    </submittedName>
</protein>
<evidence type="ECO:0000313" key="1">
    <source>
        <dbReference type="EMBL" id="MBD8501182.1"/>
    </source>
</evidence>
<dbReference type="Proteomes" id="UP000634529">
    <property type="component" value="Unassembled WGS sequence"/>
</dbReference>
<dbReference type="EMBL" id="JACYTN010000041">
    <property type="protein sequence ID" value="MBD8501182.1"/>
    <property type="molecule type" value="Genomic_DNA"/>
</dbReference>
<reference evidence="1 2" key="1">
    <citation type="submission" date="2020-09" db="EMBL/GenBank/DDBJ databases">
        <title>Paenibacillus sp. CAU 1523 isolated from sand of Haeundae Beach.</title>
        <authorList>
            <person name="Kim W."/>
        </authorList>
    </citation>
    <scope>NUCLEOTIDE SEQUENCE [LARGE SCALE GENOMIC DNA]</scope>
    <source>
        <strain evidence="1 2">CAU 1523</strain>
    </source>
</reference>
<name>A0ABR9B470_9BACL</name>
<comment type="caution">
    <text evidence="1">The sequence shown here is derived from an EMBL/GenBank/DDBJ whole genome shotgun (WGS) entry which is preliminary data.</text>
</comment>
<organism evidence="1 2">
    <name type="scientific">Paenibacillus arenosi</name>
    <dbReference type="NCBI Taxonomy" id="2774142"/>
    <lineage>
        <taxon>Bacteria</taxon>
        <taxon>Bacillati</taxon>
        <taxon>Bacillota</taxon>
        <taxon>Bacilli</taxon>
        <taxon>Bacillales</taxon>
        <taxon>Paenibacillaceae</taxon>
        <taxon>Paenibacillus</taxon>
    </lineage>
</organism>
<accession>A0ABR9B470</accession>
<keyword evidence="2" id="KW-1185">Reference proteome</keyword>
<gene>
    <name evidence="1" type="ORF">IFO66_23180</name>
</gene>
<dbReference type="RefSeq" id="WP_192027391.1">
    <property type="nucleotide sequence ID" value="NZ_JACYTN010000041.1"/>
</dbReference>
<proteinExistence type="predicted"/>
<evidence type="ECO:0000313" key="2">
    <source>
        <dbReference type="Proteomes" id="UP000634529"/>
    </source>
</evidence>
<sequence length="217" mass="25402">MHLFEQVYEQWITEQIKQEINPRRRELLQKGLGHGTVEFLRCIWFPAVGNLNHLYPEYEVRDYNNGYRYLDLAYIPGDAKGCIEIHGYSSHARDIDVRRFKDLCMKQALLALDDWLFLPIAYLSIKEDPGVCKQLILSFVGKFLAEAVPSDLTWSEAETLRFARRTLAPFTPKELAIHLQLSEQRTRVVLRSLLHKNRLAVASGHQRYRTYRLIAKE</sequence>